<feature type="domain" description="FAD dependent oxidoreductase" evidence="1">
    <location>
        <begin position="32"/>
        <end position="396"/>
    </location>
</feature>
<accession>A0A4P6K4G0</accession>
<name>A0A4P6K4G0_KTERU</name>
<dbReference type="RefSeq" id="WP_129894186.1">
    <property type="nucleotide sequence ID" value="NZ_CP035758.1"/>
</dbReference>
<dbReference type="SUPFAM" id="SSF51905">
    <property type="entry name" value="FAD/NAD(P)-binding domain"/>
    <property type="match status" value="1"/>
</dbReference>
<dbReference type="Gene3D" id="3.30.9.10">
    <property type="entry name" value="D-Amino Acid Oxidase, subunit A, domain 2"/>
    <property type="match status" value="1"/>
</dbReference>
<protein>
    <submittedName>
        <fullName evidence="2">FAD-binding oxidoreductase</fullName>
    </submittedName>
</protein>
<dbReference type="Proteomes" id="UP000290365">
    <property type="component" value="Chromosome"/>
</dbReference>
<dbReference type="PANTHER" id="PTHR13847">
    <property type="entry name" value="SARCOSINE DEHYDROGENASE-RELATED"/>
    <property type="match status" value="1"/>
</dbReference>
<dbReference type="SUPFAM" id="SSF54373">
    <property type="entry name" value="FAD-linked reductases, C-terminal domain"/>
    <property type="match status" value="1"/>
</dbReference>
<evidence type="ECO:0000313" key="2">
    <source>
        <dbReference type="EMBL" id="QBD83119.1"/>
    </source>
</evidence>
<keyword evidence="3" id="KW-1185">Reference proteome</keyword>
<dbReference type="OrthoDB" id="9794226at2"/>
<gene>
    <name evidence="2" type="ORF">EPA93_47035</name>
</gene>
<reference evidence="2 3" key="1">
    <citation type="submission" date="2019-01" db="EMBL/GenBank/DDBJ databases">
        <title>Ktedonosporobacter rubrisoli SCAWS-G2.</title>
        <authorList>
            <person name="Huang Y."/>
            <person name="Yan B."/>
        </authorList>
    </citation>
    <scope>NUCLEOTIDE SEQUENCE [LARGE SCALE GENOMIC DNA]</scope>
    <source>
        <strain evidence="2 3">SCAWS-G2</strain>
    </source>
</reference>
<dbReference type="Gene3D" id="3.50.50.60">
    <property type="entry name" value="FAD/NAD(P)-binding domain"/>
    <property type="match status" value="1"/>
</dbReference>
<dbReference type="AlphaFoldDB" id="A0A4P6K4G0"/>
<proteinExistence type="predicted"/>
<dbReference type="EMBL" id="CP035758">
    <property type="protein sequence ID" value="QBD83119.1"/>
    <property type="molecule type" value="Genomic_DNA"/>
</dbReference>
<dbReference type="Pfam" id="PF01266">
    <property type="entry name" value="DAO"/>
    <property type="match status" value="1"/>
</dbReference>
<evidence type="ECO:0000259" key="1">
    <source>
        <dbReference type="Pfam" id="PF01266"/>
    </source>
</evidence>
<sequence length="421" mass="46202">MDIYSLPMQTDELAAPALLRQGDATGKVHTEILIIGGGIAGTSTAYFLAQQGHDVILVERGEIASGASGLNAGIIWANGWGDTPDLPSTLSMGSLEILQYLQLDLGYDLEFRQCGALQAIQTEEEFHYAQGVVKNLQAQHYKTDLLPSKDARCLEPDLNARLLGCIYYPLGACAHPVKTTRILALLAQQCGTRILRNHEVATITYEDNETYRVTTSRGTVQAETLVIATGAWSQHIGAMLGLNIPIYAVRGQMWSTGPIHMHLFHALGAVESTLYWQRHTTTPPELTQQARLQLTRHFYGWQMRNGEIIIGGDQQLAGTEIPDKAGIESNRKHAIELLPFLQGQPVKRCWIGWVPFTPQLIPIIGNISLRKNLYILSGLRSSGFEQGPMAGKLLAECIHNRATTPILAAADPEQQISLLPT</sequence>
<dbReference type="InterPro" id="IPR006076">
    <property type="entry name" value="FAD-dep_OxRdtase"/>
</dbReference>
<dbReference type="InterPro" id="IPR036188">
    <property type="entry name" value="FAD/NAD-bd_sf"/>
</dbReference>
<dbReference type="GO" id="GO:0005737">
    <property type="term" value="C:cytoplasm"/>
    <property type="evidence" value="ECO:0007669"/>
    <property type="project" value="TreeGrafter"/>
</dbReference>
<evidence type="ECO:0000313" key="3">
    <source>
        <dbReference type="Proteomes" id="UP000290365"/>
    </source>
</evidence>
<dbReference type="KEGG" id="kbs:EPA93_47035"/>
<organism evidence="2 3">
    <name type="scientific">Ktedonosporobacter rubrisoli</name>
    <dbReference type="NCBI Taxonomy" id="2509675"/>
    <lineage>
        <taxon>Bacteria</taxon>
        <taxon>Bacillati</taxon>
        <taxon>Chloroflexota</taxon>
        <taxon>Ktedonobacteria</taxon>
        <taxon>Ktedonobacterales</taxon>
        <taxon>Ktedonosporobacteraceae</taxon>
        <taxon>Ktedonosporobacter</taxon>
    </lineage>
</organism>